<gene>
    <name evidence="4" type="ORF">GLOTRDRAFT_140834</name>
</gene>
<evidence type="ECO:0000256" key="2">
    <source>
        <dbReference type="SAM" id="Phobius"/>
    </source>
</evidence>
<dbReference type="HOGENOM" id="CLU_020538_0_0_1"/>
<feature type="compositionally biased region" description="Polar residues" evidence="1">
    <location>
        <begin position="525"/>
        <end position="544"/>
    </location>
</feature>
<dbReference type="RefSeq" id="XP_007869776.1">
    <property type="nucleotide sequence ID" value="XM_007871585.1"/>
</dbReference>
<feature type="region of interest" description="Disordered" evidence="1">
    <location>
        <begin position="218"/>
        <end position="239"/>
    </location>
</feature>
<accession>S7RH39</accession>
<keyword evidence="5" id="KW-1185">Reference proteome</keyword>
<evidence type="ECO:0000256" key="1">
    <source>
        <dbReference type="SAM" id="MobiDB-lite"/>
    </source>
</evidence>
<dbReference type="STRING" id="670483.S7RH39"/>
<dbReference type="EMBL" id="KB469309">
    <property type="protein sequence ID" value="EPQ51894.1"/>
    <property type="molecule type" value="Genomic_DNA"/>
</dbReference>
<dbReference type="OMA" id="TEFTYPR"/>
<feature type="signal peptide" evidence="3">
    <location>
        <begin position="1"/>
        <end position="22"/>
    </location>
</feature>
<feature type="region of interest" description="Disordered" evidence="1">
    <location>
        <begin position="93"/>
        <end position="172"/>
    </location>
</feature>
<feature type="compositionally biased region" description="Polar residues" evidence="1">
    <location>
        <begin position="584"/>
        <end position="598"/>
    </location>
</feature>
<dbReference type="Proteomes" id="UP000030669">
    <property type="component" value="Unassembled WGS sequence"/>
</dbReference>
<dbReference type="eggNOG" id="ENOG502SGVG">
    <property type="taxonomic scope" value="Eukaryota"/>
</dbReference>
<feature type="compositionally biased region" description="Basic and acidic residues" evidence="1">
    <location>
        <begin position="546"/>
        <end position="560"/>
    </location>
</feature>
<dbReference type="OrthoDB" id="2804493at2759"/>
<feature type="compositionally biased region" description="Polar residues" evidence="1">
    <location>
        <begin position="504"/>
        <end position="518"/>
    </location>
</feature>
<evidence type="ECO:0000256" key="3">
    <source>
        <dbReference type="SAM" id="SignalP"/>
    </source>
</evidence>
<feature type="compositionally biased region" description="Low complexity" evidence="1">
    <location>
        <begin position="392"/>
        <end position="402"/>
    </location>
</feature>
<sequence>MSVISFLTFSTMHSIWLALVWALLLQCSSDQCLTAAAPSVGLVRRDGGGTRSATWVPILVVVLAVAALVLYLALRRRQLQRLADRAAPLARSARDRAIGRRGSEPQVREVTAEQLTGVRAPAATANQTGQTNTSATPGTNGGTTGAPRRTRRPGRTPSQMSTKSLPQYMKEPGEDELVIYQGTPETDDVTDADGPEGGHARITSARISIHTTQSEMPLLRSESNDSSNTNLLTANRDSAAARTSLETIDDSMENNAVPVQNRSSVDISELPPTYDVSSSQLNVSNAAAATSMPNVPEGVAVMDSSRHEPATGMRRGLRGLFNAMSNPTSRGQSASAPAVPQAPDDTRQSRISHTHNRDNSGYSVGTIGSGSSHSHSNSHDGARSARRTHRPSQSGNSSLFGLGSSAFRTVSRQRSSNTLNSVHLNSPSTISLHSISAPLSHTLTRTEIVYPRSGPTPEQLKLISSRESLGRFGVPYGPDAIAYAASSSRLNLSIPPPDFDASVAATSRPRTGDSSRSQGEMVRPSTGQSHSQTESPDSTTSLEPSPQDRTDTPADTRDVEGTPAQEPEAPKPEADVHEAGRSQEVASSITAETETPRNTVIGLAGPSNGQTASAAPPSSFKPVQEFRAVSRASTLQSFATAEESMPTTPSTEVFVDVEPPTPSASSPAASEPSTPRLAPAHMQEPTDATIMPVVAQTAVH</sequence>
<feature type="compositionally biased region" description="Basic and acidic residues" evidence="1">
    <location>
        <begin position="93"/>
        <end position="111"/>
    </location>
</feature>
<feature type="compositionally biased region" description="Low complexity" evidence="1">
    <location>
        <begin position="663"/>
        <end position="675"/>
    </location>
</feature>
<organism evidence="4 5">
    <name type="scientific">Gloeophyllum trabeum (strain ATCC 11539 / FP-39264 / Madison 617)</name>
    <name type="common">Brown rot fungus</name>
    <dbReference type="NCBI Taxonomy" id="670483"/>
    <lineage>
        <taxon>Eukaryota</taxon>
        <taxon>Fungi</taxon>
        <taxon>Dikarya</taxon>
        <taxon>Basidiomycota</taxon>
        <taxon>Agaricomycotina</taxon>
        <taxon>Agaricomycetes</taxon>
        <taxon>Gloeophyllales</taxon>
        <taxon>Gloeophyllaceae</taxon>
        <taxon>Gloeophyllum</taxon>
    </lineage>
</organism>
<protein>
    <recommendedName>
        <fullName evidence="6">Proteophosphoglycan ppg4</fullName>
    </recommendedName>
</protein>
<feature type="compositionally biased region" description="Low complexity" evidence="1">
    <location>
        <begin position="332"/>
        <end position="343"/>
    </location>
</feature>
<feature type="region of interest" description="Disordered" evidence="1">
    <location>
        <begin position="639"/>
        <end position="700"/>
    </location>
</feature>
<feature type="transmembrane region" description="Helical" evidence="2">
    <location>
        <begin position="53"/>
        <end position="74"/>
    </location>
</feature>
<feature type="compositionally biased region" description="Low complexity" evidence="1">
    <location>
        <begin position="120"/>
        <end position="138"/>
    </location>
</feature>
<feature type="chain" id="PRO_5004544096" description="Proteophosphoglycan ppg4" evidence="3">
    <location>
        <begin position="23"/>
        <end position="700"/>
    </location>
</feature>
<proteinExistence type="predicted"/>
<feature type="region of interest" description="Disordered" evidence="1">
    <location>
        <begin position="500"/>
        <end position="622"/>
    </location>
</feature>
<name>S7RH39_GLOTA</name>
<evidence type="ECO:0000313" key="4">
    <source>
        <dbReference type="EMBL" id="EPQ51894.1"/>
    </source>
</evidence>
<keyword evidence="2" id="KW-0812">Transmembrane</keyword>
<evidence type="ECO:0000313" key="5">
    <source>
        <dbReference type="Proteomes" id="UP000030669"/>
    </source>
</evidence>
<keyword evidence="2" id="KW-1133">Transmembrane helix</keyword>
<evidence type="ECO:0008006" key="6">
    <source>
        <dbReference type="Google" id="ProtNLM"/>
    </source>
</evidence>
<feature type="compositionally biased region" description="Basic and acidic residues" evidence="1">
    <location>
        <begin position="568"/>
        <end position="581"/>
    </location>
</feature>
<dbReference type="KEGG" id="gtr:GLOTRDRAFT_140834"/>
<keyword evidence="3" id="KW-0732">Signal</keyword>
<dbReference type="AlphaFoldDB" id="S7RH39"/>
<feature type="region of interest" description="Disordered" evidence="1">
    <location>
        <begin position="321"/>
        <end position="402"/>
    </location>
</feature>
<feature type="compositionally biased region" description="Polar residues" evidence="1">
    <location>
        <begin position="639"/>
        <end position="651"/>
    </location>
</feature>
<dbReference type="GeneID" id="19304625"/>
<feature type="compositionally biased region" description="Polar residues" evidence="1">
    <location>
        <begin position="224"/>
        <end position="236"/>
    </location>
</feature>
<reference evidence="4 5" key="1">
    <citation type="journal article" date="2012" name="Science">
        <title>The Paleozoic origin of enzymatic lignin decomposition reconstructed from 31 fungal genomes.</title>
        <authorList>
            <person name="Floudas D."/>
            <person name="Binder M."/>
            <person name="Riley R."/>
            <person name="Barry K."/>
            <person name="Blanchette R.A."/>
            <person name="Henrissat B."/>
            <person name="Martinez A.T."/>
            <person name="Otillar R."/>
            <person name="Spatafora J.W."/>
            <person name="Yadav J.S."/>
            <person name="Aerts A."/>
            <person name="Benoit I."/>
            <person name="Boyd A."/>
            <person name="Carlson A."/>
            <person name="Copeland A."/>
            <person name="Coutinho P.M."/>
            <person name="de Vries R.P."/>
            <person name="Ferreira P."/>
            <person name="Findley K."/>
            <person name="Foster B."/>
            <person name="Gaskell J."/>
            <person name="Glotzer D."/>
            <person name="Gorecki P."/>
            <person name="Heitman J."/>
            <person name="Hesse C."/>
            <person name="Hori C."/>
            <person name="Igarashi K."/>
            <person name="Jurgens J.A."/>
            <person name="Kallen N."/>
            <person name="Kersten P."/>
            <person name="Kohler A."/>
            <person name="Kuees U."/>
            <person name="Kumar T.K.A."/>
            <person name="Kuo A."/>
            <person name="LaButti K."/>
            <person name="Larrondo L.F."/>
            <person name="Lindquist E."/>
            <person name="Ling A."/>
            <person name="Lombard V."/>
            <person name="Lucas S."/>
            <person name="Lundell T."/>
            <person name="Martin R."/>
            <person name="McLaughlin D.J."/>
            <person name="Morgenstern I."/>
            <person name="Morin E."/>
            <person name="Murat C."/>
            <person name="Nagy L.G."/>
            <person name="Nolan M."/>
            <person name="Ohm R.A."/>
            <person name="Patyshakuliyeva A."/>
            <person name="Rokas A."/>
            <person name="Ruiz-Duenas F.J."/>
            <person name="Sabat G."/>
            <person name="Salamov A."/>
            <person name="Samejima M."/>
            <person name="Schmutz J."/>
            <person name="Slot J.C."/>
            <person name="St John F."/>
            <person name="Stenlid J."/>
            <person name="Sun H."/>
            <person name="Sun S."/>
            <person name="Syed K."/>
            <person name="Tsang A."/>
            <person name="Wiebenga A."/>
            <person name="Young D."/>
            <person name="Pisabarro A."/>
            <person name="Eastwood D.C."/>
            <person name="Martin F."/>
            <person name="Cullen D."/>
            <person name="Grigoriev I.V."/>
            <person name="Hibbett D.S."/>
        </authorList>
    </citation>
    <scope>NUCLEOTIDE SEQUENCE [LARGE SCALE GENOMIC DNA]</scope>
    <source>
        <strain evidence="4 5">ATCC 11539</strain>
    </source>
</reference>
<keyword evidence="2" id="KW-0472">Membrane</keyword>